<dbReference type="Gene3D" id="1.10.287.280">
    <property type="match status" value="1"/>
</dbReference>
<dbReference type="InterPro" id="IPR043502">
    <property type="entry name" value="DNA/RNA_pol_sf"/>
</dbReference>
<sequence>MATLQDQLEWETYQRDLGRTKLEQQLRKAEEKGRIAETPLGSSVLRRYVLWMSERLSKDITEDLGKAGRSKAYSPLLHALDPDAVSLLAITTLIELVCARKEGFIHLGFLASEIGRRVYGELALASFRDINPELYEALTKDLQKKMSQDLRHKLTVFRMQAQKAGIELPEWTPSQKAQVGSYLVSLMEKQSGDPKYLCELDSVATGHKSAYVVYLSQHVQELMAEIEDRMMLKAGFAAPCLIPPQPWDADGTQGGFYGDLKVRAVRFFKGSSEQWEIMRTEGHDPTVVLGMLDAVQHVAWKVNPFILDLIKKMRAKGLETKTVRTTAALPKPERPLFLDLQDGALTPEQEELKKQWKRQMRDWHTEIRKVSRIEARLGVALAAAEEMSKHDRFYFAHQVCDRFRMYPVSGPLSPQGADNQKALLHSADGGPIDSNEALYWFKLNIAAKFGIDKLSPEECIKWVDDNETSIISAASDPTSRDAFYWWSQADKPLQFIAVCDELRSYKLDPANFVARIACAMDGTCNGLQNYSALLRDEVGGRATNLISTSDGVPADIYGDVARASWLRLLESDECPFRTSWMAHGFNRKLTKPSVMTQVYGSTYGTCRKSILSYCIENELFDGEEYPHSDYAGKLVWAGIDDVVVKAKEAMKWLRESAGAVMREGAQYITWIAPSGARVVQIYNKFDELRVWTHVGNKIRLQLKGPEHPDKPDKMRHRNAFPPNFIHSVDASHMALVAVRMVKEFGLGVFLHFIHDDFGALPHQAATLAGVIREEFVRMHQSYSLEHIREQYPFLSVPPKRGNLDINCVLDSVNFFR</sequence>
<dbReference type="GO" id="GO:0003677">
    <property type="term" value="F:DNA binding"/>
    <property type="evidence" value="ECO:0007669"/>
    <property type="project" value="InterPro"/>
</dbReference>
<dbReference type="SMART" id="SM01311">
    <property type="entry name" value="RPOL_N"/>
    <property type="match status" value="1"/>
</dbReference>
<evidence type="ECO:0000256" key="2">
    <source>
        <dbReference type="ARBA" id="ARBA00012418"/>
    </source>
</evidence>
<comment type="similarity">
    <text evidence="1">Belongs to the phage and mitochondrial RNA polymerase family.</text>
</comment>
<evidence type="ECO:0000256" key="6">
    <source>
        <dbReference type="ARBA" id="ARBA00023163"/>
    </source>
</evidence>
<keyword evidence="4" id="KW-0808">Transferase</keyword>
<dbReference type="RefSeq" id="YP_009801228.1">
    <property type="nucleotide sequence ID" value="NC_047966.1"/>
</dbReference>
<keyword evidence="7" id="KW-1195">Viral transcription</keyword>
<dbReference type="PANTHER" id="PTHR10102:SF0">
    <property type="entry name" value="DNA-DIRECTED RNA POLYMERASE, MITOCHONDRIAL"/>
    <property type="match status" value="1"/>
</dbReference>
<dbReference type="Pfam" id="PF00940">
    <property type="entry name" value="RNA_pol"/>
    <property type="match status" value="1"/>
</dbReference>
<evidence type="ECO:0000313" key="11">
    <source>
        <dbReference type="Proteomes" id="UP000246930"/>
    </source>
</evidence>
<dbReference type="Proteomes" id="UP000246930">
    <property type="component" value="Segment"/>
</dbReference>
<dbReference type="InterPro" id="IPR037159">
    <property type="entry name" value="RNA_POL_N_sf"/>
</dbReference>
<dbReference type="Gene3D" id="1.10.1320.10">
    <property type="entry name" value="DNA-directed RNA polymerase, N-terminal domain"/>
    <property type="match status" value="1"/>
</dbReference>
<dbReference type="GO" id="GO:0003899">
    <property type="term" value="F:DNA-directed RNA polymerase activity"/>
    <property type="evidence" value="ECO:0007669"/>
    <property type="project" value="UniProtKB-EC"/>
</dbReference>
<comment type="catalytic activity">
    <reaction evidence="8">
        <text>RNA(n) + a ribonucleoside 5'-triphosphate = RNA(n+1) + diphosphate</text>
        <dbReference type="Rhea" id="RHEA:21248"/>
        <dbReference type="Rhea" id="RHEA-COMP:14527"/>
        <dbReference type="Rhea" id="RHEA-COMP:17342"/>
        <dbReference type="ChEBI" id="CHEBI:33019"/>
        <dbReference type="ChEBI" id="CHEBI:61557"/>
        <dbReference type="ChEBI" id="CHEBI:140395"/>
        <dbReference type="EC" id="2.7.7.6"/>
    </reaction>
</comment>
<evidence type="ECO:0000259" key="9">
    <source>
        <dbReference type="SMART" id="SM01311"/>
    </source>
</evidence>
<proteinExistence type="inferred from homology"/>
<dbReference type="GeneID" id="54991739"/>
<dbReference type="PROSITE" id="PS00489">
    <property type="entry name" value="RNA_POL_PHAGE_2"/>
    <property type="match status" value="1"/>
</dbReference>
<dbReference type="InterPro" id="IPR046950">
    <property type="entry name" value="DNA-dir_Rpol_C_phage-type"/>
</dbReference>
<evidence type="ECO:0000256" key="4">
    <source>
        <dbReference type="ARBA" id="ARBA00022679"/>
    </source>
</evidence>
<dbReference type="Gene3D" id="1.10.150.20">
    <property type="entry name" value="5' to 3' exonuclease, C-terminal subdomain"/>
    <property type="match status" value="1"/>
</dbReference>
<evidence type="ECO:0000313" key="10">
    <source>
        <dbReference type="EMBL" id="AWH15415.1"/>
    </source>
</evidence>
<dbReference type="EMBL" id="MH179473">
    <property type="protein sequence ID" value="AWH15415.1"/>
    <property type="molecule type" value="Genomic_DNA"/>
</dbReference>
<protein>
    <recommendedName>
        <fullName evidence="2">DNA-directed RNA polymerase</fullName>
        <ecNumber evidence="2">2.7.7.6</ecNumber>
    </recommendedName>
</protein>
<keyword evidence="6" id="KW-0804">Transcription</keyword>
<keyword evidence="11" id="KW-1185">Reference proteome</keyword>
<keyword evidence="3" id="KW-0240">DNA-directed RNA polymerase</keyword>
<evidence type="ECO:0000256" key="7">
    <source>
        <dbReference type="ARBA" id="ARBA00023314"/>
    </source>
</evidence>
<evidence type="ECO:0000256" key="8">
    <source>
        <dbReference type="ARBA" id="ARBA00048552"/>
    </source>
</evidence>
<evidence type="ECO:0000256" key="1">
    <source>
        <dbReference type="ARBA" id="ARBA00009493"/>
    </source>
</evidence>
<dbReference type="Pfam" id="PF14700">
    <property type="entry name" value="RPOL_N"/>
    <property type="match status" value="1"/>
</dbReference>
<organism evidence="10 11">
    <name type="scientific">Aeromonas phage 25AhydR2PP</name>
    <dbReference type="NCBI Taxonomy" id="2163976"/>
    <lineage>
        <taxon>Viruses</taxon>
        <taxon>Duplodnaviria</taxon>
        <taxon>Heunggongvirae</taxon>
        <taxon>Uroviricota</taxon>
        <taxon>Caudoviricetes</taxon>
        <taxon>Autographivirales</taxon>
        <taxon>Autonotataviridae</taxon>
        <taxon>Aerosvirus</taxon>
        <taxon>Aerosvirus av25AhydR2PP</taxon>
    </lineage>
</organism>
<keyword evidence="5" id="KW-0548">Nucleotidyltransferase</keyword>
<dbReference type="SUPFAM" id="SSF56672">
    <property type="entry name" value="DNA/RNA polymerases"/>
    <property type="match status" value="1"/>
</dbReference>
<dbReference type="InterPro" id="IPR002092">
    <property type="entry name" value="DNA-dir_Rpol_phage-type"/>
</dbReference>
<evidence type="ECO:0000256" key="3">
    <source>
        <dbReference type="ARBA" id="ARBA00022478"/>
    </source>
</evidence>
<dbReference type="GO" id="GO:0006351">
    <property type="term" value="P:DNA-templated transcription"/>
    <property type="evidence" value="ECO:0007669"/>
    <property type="project" value="InterPro"/>
</dbReference>
<dbReference type="EC" id="2.7.7.6" evidence="2"/>
<dbReference type="KEGG" id="vg:54991739"/>
<dbReference type="GO" id="GO:0019083">
    <property type="term" value="P:viral transcription"/>
    <property type="evidence" value="ECO:0007669"/>
    <property type="project" value="UniProtKB-KW"/>
</dbReference>
<dbReference type="PANTHER" id="PTHR10102">
    <property type="entry name" value="DNA-DIRECTED RNA POLYMERASE, MITOCHONDRIAL"/>
    <property type="match status" value="1"/>
</dbReference>
<feature type="domain" description="DNA-directed RNA polymerase N-terminal" evidence="9">
    <location>
        <begin position="5"/>
        <end position="297"/>
    </location>
</feature>
<dbReference type="GO" id="GO:0000428">
    <property type="term" value="C:DNA-directed RNA polymerase complex"/>
    <property type="evidence" value="ECO:0007669"/>
    <property type="project" value="UniProtKB-KW"/>
</dbReference>
<evidence type="ECO:0000256" key="5">
    <source>
        <dbReference type="ARBA" id="ARBA00022695"/>
    </source>
</evidence>
<dbReference type="InterPro" id="IPR029262">
    <property type="entry name" value="RPOL_N"/>
</dbReference>
<reference evidence="10" key="1">
    <citation type="submission" date="2018-03" db="EMBL/GenBank/DDBJ databases">
        <title>Complete genome sequences of new Aeromonas and Pseudomonas phages promising in phage therapy dedicated to aquaculture.</title>
        <authorList>
            <person name="Kolsut J."/>
            <person name="Wojcik E."/>
            <person name="Wojtasik A."/>
            <person name="Dastych J."/>
        </authorList>
    </citation>
    <scope>NUCLEOTIDE SEQUENCE [LARGE SCALE GENOMIC DNA]</scope>
</reference>
<name>A0A2S1PFW8_9CAUD</name>
<accession>A0A2S1PFW8</accession>